<dbReference type="EMBL" id="JAQQPM010000008">
    <property type="protein sequence ID" value="KAK2074342.1"/>
    <property type="molecule type" value="Genomic_DNA"/>
</dbReference>
<dbReference type="PROSITE" id="PS50865">
    <property type="entry name" value="ZF_MYND_2"/>
    <property type="match status" value="1"/>
</dbReference>
<dbReference type="Gene3D" id="6.10.140.2220">
    <property type="match status" value="1"/>
</dbReference>
<dbReference type="AlphaFoldDB" id="A0AAD9MFB2"/>
<evidence type="ECO:0000256" key="2">
    <source>
        <dbReference type="ARBA" id="ARBA00022771"/>
    </source>
</evidence>
<reference evidence="6" key="1">
    <citation type="journal article" date="2023" name="Mol. Plant Microbe Interact.">
        <title>Elucidating the Obligate Nature and Biological Capacity of an Invasive Fungal Corn Pathogen.</title>
        <authorList>
            <person name="MacCready J.S."/>
            <person name="Roggenkamp E.M."/>
            <person name="Gdanetz K."/>
            <person name="Chilvers M.I."/>
        </authorList>
    </citation>
    <scope>NUCLEOTIDE SEQUENCE</scope>
    <source>
        <strain evidence="6">PM02</strain>
    </source>
</reference>
<evidence type="ECO:0000313" key="7">
    <source>
        <dbReference type="Proteomes" id="UP001217918"/>
    </source>
</evidence>
<comment type="caution">
    <text evidence="6">The sequence shown here is derived from an EMBL/GenBank/DDBJ whole genome shotgun (WGS) entry which is preliminary data.</text>
</comment>
<proteinExistence type="predicted"/>
<accession>A0AAD9MFB2</accession>
<keyword evidence="3" id="KW-0862">Zinc</keyword>
<evidence type="ECO:0000256" key="4">
    <source>
        <dbReference type="PROSITE-ProRule" id="PRU00134"/>
    </source>
</evidence>
<dbReference type="GO" id="GO:0008270">
    <property type="term" value="F:zinc ion binding"/>
    <property type="evidence" value="ECO:0007669"/>
    <property type="project" value="UniProtKB-KW"/>
</dbReference>
<dbReference type="Proteomes" id="UP001217918">
    <property type="component" value="Unassembled WGS sequence"/>
</dbReference>
<gene>
    <name evidence="6" type="ORF">P8C59_008556</name>
</gene>
<name>A0AAD9MFB2_9PEZI</name>
<dbReference type="SUPFAM" id="SSF144232">
    <property type="entry name" value="HIT/MYND zinc finger-like"/>
    <property type="match status" value="1"/>
</dbReference>
<dbReference type="InterPro" id="IPR002893">
    <property type="entry name" value="Znf_MYND"/>
</dbReference>
<evidence type="ECO:0000256" key="3">
    <source>
        <dbReference type="ARBA" id="ARBA00022833"/>
    </source>
</evidence>
<keyword evidence="2 4" id="KW-0863">Zinc-finger</keyword>
<evidence type="ECO:0000259" key="5">
    <source>
        <dbReference type="PROSITE" id="PS50865"/>
    </source>
</evidence>
<feature type="domain" description="MYND-type" evidence="5">
    <location>
        <begin position="206"/>
        <end position="247"/>
    </location>
</feature>
<evidence type="ECO:0000256" key="1">
    <source>
        <dbReference type="ARBA" id="ARBA00022723"/>
    </source>
</evidence>
<evidence type="ECO:0000313" key="6">
    <source>
        <dbReference type="EMBL" id="KAK2074342.1"/>
    </source>
</evidence>
<keyword evidence="1" id="KW-0479">Metal-binding</keyword>
<sequence length="259" mass="28282">MEDGAWGFCPRDVLPCFAELNEDDGTGTVQEDRKARPWLLVAQVKNDMTITKPTLTLRDKTGHEFALVFDGLGRGDLDFRQRGLKKGNVAIVRNALRTPPREQGRGQGFVVVGKGREDTVSAVPGPLERVVKAIAVLAVREAFLAPTRAVTDEDPGAQLRITAALEYMREALGLHKQDGMVDTGSATRIERALLAGQEPALGCDVCDVCEAEEAEEARNCTGCGEARYCGKECQAKAWTELDHRSSCKIMKTVKKILNL</sequence>
<protein>
    <recommendedName>
        <fullName evidence="5">MYND-type domain-containing protein</fullName>
    </recommendedName>
</protein>
<keyword evidence="7" id="KW-1185">Reference proteome</keyword>
<dbReference type="Pfam" id="PF01753">
    <property type="entry name" value="zf-MYND"/>
    <property type="match status" value="1"/>
</dbReference>
<organism evidence="6 7">
    <name type="scientific">Phyllachora maydis</name>
    <dbReference type="NCBI Taxonomy" id="1825666"/>
    <lineage>
        <taxon>Eukaryota</taxon>
        <taxon>Fungi</taxon>
        <taxon>Dikarya</taxon>
        <taxon>Ascomycota</taxon>
        <taxon>Pezizomycotina</taxon>
        <taxon>Sordariomycetes</taxon>
        <taxon>Sordariomycetidae</taxon>
        <taxon>Phyllachorales</taxon>
        <taxon>Phyllachoraceae</taxon>
        <taxon>Phyllachora</taxon>
    </lineage>
</organism>